<evidence type="ECO:0000313" key="7">
    <source>
        <dbReference type="Proteomes" id="UP000614811"/>
    </source>
</evidence>
<evidence type="ECO:0000313" key="6">
    <source>
        <dbReference type="EMBL" id="GHA15804.1"/>
    </source>
</evidence>
<organism evidence="6 7">
    <name type="scientific">Arenicella chitinivorans</name>
    <dbReference type="NCBI Taxonomy" id="1329800"/>
    <lineage>
        <taxon>Bacteria</taxon>
        <taxon>Pseudomonadati</taxon>
        <taxon>Pseudomonadota</taxon>
        <taxon>Gammaproteobacteria</taxon>
        <taxon>Arenicellales</taxon>
        <taxon>Arenicellaceae</taxon>
        <taxon>Arenicella</taxon>
    </lineage>
</organism>
<dbReference type="PROSITE" id="PS50932">
    <property type="entry name" value="HTH_LACI_2"/>
    <property type="match status" value="1"/>
</dbReference>
<dbReference type="InterPro" id="IPR028082">
    <property type="entry name" value="Peripla_BP_I"/>
</dbReference>
<dbReference type="GO" id="GO:0000976">
    <property type="term" value="F:transcription cis-regulatory region binding"/>
    <property type="evidence" value="ECO:0007669"/>
    <property type="project" value="TreeGrafter"/>
</dbReference>
<keyword evidence="1" id="KW-0678">Repressor</keyword>
<feature type="domain" description="HTH lacI-type" evidence="5">
    <location>
        <begin position="4"/>
        <end position="58"/>
    </location>
</feature>
<dbReference type="SMART" id="SM00354">
    <property type="entry name" value="HTH_LACI"/>
    <property type="match status" value="1"/>
</dbReference>
<proteinExistence type="predicted"/>
<evidence type="ECO:0000256" key="1">
    <source>
        <dbReference type="ARBA" id="ARBA00022491"/>
    </source>
</evidence>
<dbReference type="SUPFAM" id="SSF47413">
    <property type="entry name" value="lambda repressor-like DNA-binding domains"/>
    <property type="match status" value="1"/>
</dbReference>
<dbReference type="PANTHER" id="PTHR30146:SF151">
    <property type="entry name" value="HTH-TYPE TRANSCRIPTIONAL REPRESSOR CYTR"/>
    <property type="match status" value="1"/>
</dbReference>
<dbReference type="PROSITE" id="PS00356">
    <property type="entry name" value="HTH_LACI_1"/>
    <property type="match status" value="1"/>
</dbReference>
<accession>A0A918VQL4</accession>
<evidence type="ECO:0000256" key="3">
    <source>
        <dbReference type="ARBA" id="ARBA00023125"/>
    </source>
</evidence>
<gene>
    <name evidence="6" type="ORF">GCM10008090_26760</name>
</gene>
<dbReference type="CDD" id="cd06284">
    <property type="entry name" value="PBP1_LacI-like"/>
    <property type="match status" value="1"/>
</dbReference>
<sequence length="342" mass="37247">MSDIGIKELARIAGVSTASVSRALSNPERVSKKMRDRVQAAAKRVGYQPNRLGASLRTSRSGNIVAIIPDISDTFNSGVIQSLERAAAERGYSVLFGDTQGIRERELVYGAMVRSRQADGIIVFSHRLPFTAEELQSENFKLPPLVNSCELADSPHIDTSNLPWVSIDNVQAGRDAVTHLIELGHQNIAVITGDIESPSTVQRLEGYRLALSAAGIAYREENVYQGAYTLEAGVRITKQVLLAKHRPSAIFCMSDEMAMGCVATLKEHGFGVPEDMSVVGFDDIRFAQYLSPPLTTIAQPVEAIGRTCANILIDLIEDIAEPESKHILPHKLVVRSSATTPR</sequence>
<dbReference type="RefSeq" id="WP_189402121.1">
    <property type="nucleotide sequence ID" value="NZ_BMXA01000005.1"/>
</dbReference>
<evidence type="ECO:0000259" key="5">
    <source>
        <dbReference type="PROSITE" id="PS50932"/>
    </source>
</evidence>
<dbReference type="EMBL" id="BMXA01000005">
    <property type="protein sequence ID" value="GHA15804.1"/>
    <property type="molecule type" value="Genomic_DNA"/>
</dbReference>
<dbReference type="Pfam" id="PF13377">
    <property type="entry name" value="Peripla_BP_3"/>
    <property type="match status" value="1"/>
</dbReference>
<dbReference type="Gene3D" id="3.40.50.2300">
    <property type="match status" value="2"/>
</dbReference>
<dbReference type="Pfam" id="PF00356">
    <property type="entry name" value="LacI"/>
    <property type="match status" value="1"/>
</dbReference>
<dbReference type="SUPFAM" id="SSF53822">
    <property type="entry name" value="Periplasmic binding protein-like I"/>
    <property type="match status" value="1"/>
</dbReference>
<dbReference type="PANTHER" id="PTHR30146">
    <property type="entry name" value="LACI-RELATED TRANSCRIPTIONAL REPRESSOR"/>
    <property type="match status" value="1"/>
</dbReference>
<dbReference type="Gene3D" id="1.10.260.40">
    <property type="entry name" value="lambda repressor-like DNA-binding domains"/>
    <property type="match status" value="1"/>
</dbReference>
<dbReference type="GO" id="GO:0003700">
    <property type="term" value="F:DNA-binding transcription factor activity"/>
    <property type="evidence" value="ECO:0007669"/>
    <property type="project" value="TreeGrafter"/>
</dbReference>
<keyword evidence="4" id="KW-0804">Transcription</keyword>
<reference evidence="6" key="1">
    <citation type="journal article" date="2014" name="Int. J. Syst. Evol. Microbiol.">
        <title>Complete genome sequence of Corynebacterium casei LMG S-19264T (=DSM 44701T), isolated from a smear-ripened cheese.</title>
        <authorList>
            <consortium name="US DOE Joint Genome Institute (JGI-PGF)"/>
            <person name="Walter F."/>
            <person name="Albersmeier A."/>
            <person name="Kalinowski J."/>
            <person name="Ruckert C."/>
        </authorList>
    </citation>
    <scope>NUCLEOTIDE SEQUENCE</scope>
    <source>
        <strain evidence="6">KCTC 12711</strain>
    </source>
</reference>
<keyword evidence="7" id="KW-1185">Reference proteome</keyword>
<dbReference type="AlphaFoldDB" id="A0A918VQL4"/>
<dbReference type="InterPro" id="IPR046335">
    <property type="entry name" value="LacI/GalR-like_sensor"/>
</dbReference>
<protein>
    <submittedName>
        <fullName evidence="6">DNA-binding transcriptional regulator CytR</fullName>
    </submittedName>
</protein>
<dbReference type="InterPro" id="IPR000843">
    <property type="entry name" value="HTH_LacI"/>
</dbReference>
<evidence type="ECO:0000256" key="4">
    <source>
        <dbReference type="ARBA" id="ARBA00023163"/>
    </source>
</evidence>
<name>A0A918VQL4_9GAMM</name>
<evidence type="ECO:0000256" key="2">
    <source>
        <dbReference type="ARBA" id="ARBA00023015"/>
    </source>
</evidence>
<dbReference type="CDD" id="cd01392">
    <property type="entry name" value="HTH_LacI"/>
    <property type="match status" value="1"/>
</dbReference>
<keyword evidence="2" id="KW-0805">Transcription regulation</keyword>
<reference evidence="6" key="2">
    <citation type="submission" date="2020-09" db="EMBL/GenBank/DDBJ databases">
        <authorList>
            <person name="Sun Q."/>
            <person name="Kim S."/>
        </authorList>
    </citation>
    <scope>NUCLEOTIDE SEQUENCE</scope>
    <source>
        <strain evidence="6">KCTC 12711</strain>
    </source>
</reference>
<keyword evidence="3 6" id="KW-0238">DNA-binding</keyword>
<dbReference type="Proteomes" id="UP000614811">
    <property type="component" value="Unassembled WGS sequence"/>
</dbReference>
<comment type="caution">
    <text evidence="6">The sequence shown here is derived from an EMBL/GenBank/DDBJ whole genome shotgun (WGS) entry which is preliminary data.</text>
</comment>
<dbReference type="InterPro" id="IPR010982">
    <property type="entry name" value="Lambda_DNA-bd_dom_sf"/>
</dbReference>